<dbReference type="Gene3D" id="1.10.357.10">
    <property type="entry name" value="Tetracycline Repressor, domain 2"/>
    <property type="match status" value="1"/>
</dbReference>
<evidence type="ECO:0000313" key="5">
    <source>
        <dbReference type="Proteomes" id="UP000004622"/>
    </source>
</evidence>
<dbReference type="Pfam" id="PF00440">
    <property type="entry name" value="TetR_N"/>
    <property type="match status" value="1"/>
</dbReference>
<evidence type="ECO:0000259" key="3">
    <source>
        <dbReference type="PROSITE" id="PS50977"/>
    </source>
</evidence>
<comment type="caution">
    <text evidence="4">The sequence shown here is derived from an EMBL/GenBank/DDBJ whole genome shotgun (WGS) entry which is preliminary data.</text>
</comment>
<name>I5BUA9_9HYPH</name>
<dbReference type="PRINTS" id="PR00455">
    <property type="entry name" value="HTHTETR"/>
</dbReference>
<keyword evidence="1 2" id="KW-0238">DNA-binding</keyword>
<protein>
    <submittedName>
        <fullName evidence="4">TetR family transcriptional regulator</fullName>
    </submittedName>
</protein>
<dbReference type="GO" id="GO:0003700">
    <property type="term" value="F:DNA-binding transcription factor activity"/>
    <property type="evidence" value="ECO:0007669"/>
    <property type="project" value="TreeGrafter"/>
</dbReference>
<dbReference type="GO" id="GO:0000976">
    <property type="term" value="F:transcription cis-regulatory region binding"/>
    <property type="evidence" value="ECO:0007669"/>
    <property type="project" value="TreeGrafter"/>
</dbReference>
<dbReference type="InterPro" id="IPR009057">
    <property type="entry name" value="Homeodomain-like_sf"/>
</dbReference>
<dbReference type="PROSITE" id="PS50977">
    <property type="entry name" value="HTH_TETR_2"/>
    <property type="match status" value="1"/>
</dbReference>
<dbReference type="SUPFAM" id="SSF46689">
    <property type="entry name" value="Homeodomain-like"/>
    <property type="match status" value="1"/>
</dbReference>
<gene>
    <name evidence="4" type="ORF">A33O_16904</name>
</gene>
<reference evidence="4 5" key="1">
    <citation type="journal article" date="2012" name="J. Bacteriol.">
        <title>Genome Sequence of Nitratireductor aquibiodomus Strain RA22.</title>
        <authorList>
            <person name="Singh A."/>
            <person name="Jangir P.K."/>
            <person name="Kumari C."/>
            <person name="Sharma R."/>
        </authorList>
    </citation>
    <scope>NUCLEOTIDE SEQUENCE [LARGE SCALE GENOMIC DNA]</scope>
    <source>
        <strain evidence="4 5">RA22</strain>
    </source>
</reference>
<organism evidence="4 5">
    <name type="scientific">Nitratireductor aquibiodomus RA22</name>
    <dbReference type="NCBI Taxonomy" id="1189611"/>
    <lineage>
        <taxon>Bacteria</taxon>
        <taxon>Pseudomonadati</taxon>
        <taxon>Pseudomonadota</taxon>
        <taxon>Alphaproteobacteria</taxon>
        <taxon>Hyphomicrobiales</taxon>
        <taxon>Phyllobacteriaceae</taxon>
        <taxon>Nitratireductor</taxon>
    </lineage>
</organism>
<evidence type="ECO:0000256" key="1">
    <source>
        <dbReference type="ARBA" id="ARBA00023125"/>
    </source>
</evidence>
<dbReference type="PANTHER" id="PTHR30055:SF226">
    <property type="entry name" value="HTH-TYPE TRANSCRIPTIONAL REGULATOR PKSA"/>
    <property type="match status" value="1"/>
</dbReference>
<dbReference type="Proteomes" id="UP000004622">
    <property type="component" value="Unassembled WGS sequence"/>
</dbReference>
<dbReference type="InterPro" id="IPR050109">
    <property type="entry name" value="HTH-type_TetR-like_transc_reg"/>
</dbReference>
<accession>I5BUA9</accession>
<feature type="DNA-binding region" description="H-T-H motif" evidence="2">
    <location>
        <begin position="21"/>
        <end position="40"/>
    </location>
</feature>
<dbReference type="Pfam" id="PF17928">
    <property type="entry name" value="TetR_C_22"/>
    <property type="match status" value="1"/>
</dbReference>
<dbReference type="PANTHER" id="PTHR30055">
    <property type="entry name" value="HTH-TYPE TRANSCRIPTIONAL REGULATOR RUTR"/>
    <property type="match status" value="1"/>
</dbReference>
<evidence type="ECO:0000313" key="4">
    <source>
        <dbReference type="EMBL" id="EIM73161.1"/>
    </source>
</evidence>
<evidence type="ECO:0000256" key="2">
    <source>
        <dbReference type="PROSITE-ProRule" id="PRU00335"/>
    </source>
</evidence>
<dbReference type="STRING" id="204799.GCA_001696575_01936"/>
<dbReference type="EMBL" id="AJXZ01000042">
    <property type="protein sequence ID" value="EIM73161.1"/>
    <property type="molecule type" value="Genomic_DNA"/>
</dbReference>
<dbReference type="InterPro" id="IPR001647">
    <property type="entry name" value="HTH_TetR"/>
</dbReference>
<dbReference type="AlphaFoldDB" id="I5BUA9"/>
<feature type="domain" description="HTH tetR-type" evidence="3">
    <location>
        <begin position="1"/>
        <end position="58"/>
    </location>
</feature>
<dbReference type="InterPro" id="IPR041674">
    <property type="entry name" value="TetR_C_22"/>
</dbReference>
<proteinExistence type="predicted"/>
<sequence length="244" mass="27477">MERILDVARSIIAESGSEAMKMSEVAQRAGISIGSLYQYFPDKAAIIRTLAEHYNALGRACICEGLEDVHDLASLRKEFTALIDEYYAMFLSEPVMRDIWSGTQADKTLSLLDLEDARANAQELAQAMLRASPERDPDSAASTALLIIHLGEAPCGLPFRWAKQRGDSWWRTTSASPCAKCWGRSTSEMEKARFREPFRLFGYSAGFGFFLNRPARLSQSSILAPWRFMITPCWTMDRKLFQAQ</sequence>